<dbReference type="STRING" id="1810504.PG2T_08905"/>
<dbReference type="GO" id="GO:0031992">
    <property type="term" value="F:energy transducer activity"/>
    <property type="evidence" value="ECO:0007669"/>
    <property type="project" value="TreeGrafter"/>
</dbReference>
<reference evidence="13" key="1">
    <citation type="submission" date="2016-03" db="EMBL/GenBank/DDBJ databases">
        <title>Complete genome sequence of Solimmundus cernigliae, representing a novel lineage of polycyclic aromatic hydrocarbon degraders within the Gammaproteobacteria.</title>
        <authorList>
            <person name="Singleton D.R."/>
            <person name="Dickey A.N."/>
            <person name="Scholl E.H."/>
            <person name="Wright F.A."/>
            <person name="Aitken M.D."/>
        </authorList>
    </citation>
    <scope>NUCLEOTIDE SEQUENCE [LARGE SCALE GENOMIC DNA]</scope>
    <source>
        <strain evidence="13">TR3.2</strain>
    </source>
</reference>
<dbReference type="InterPro" id="IPR006260">
    <property type="entry name" value="TonB/TolA_C"/>
</dbReference>
<keyword evidence="3" id="KW-0813">Transport</keyword>
<dbReference type="OrthoDB" id="9803361at2"/>
<comment type="similarity">
    <text evidence="2">Belongs to the TonB family.</text>
</comment>
<dbReference type="Proteomes" id="UP000092952">
    <property type="component" value="Chromosome"/>
</dbReference>
<dbReference type="PROSITE" id="PS52015">
    <property type="entry name" value="TONB_CTD"/>
    <property type="match status" value="1"/>
</dbReference>
<protein>
    <recommendedName>
        <fullName evidence="11">TonB C-terminal domain-containing protein</fullName>
    </recommendedName>
</protein>
<dbReference type="InterPro" id="IPR051045">
    <property type="entry name" value="TonB-dependent_transducer"/>
</dbReference>
<keyword evidence="4" id="KW-1003">Cell membrane</keyword>
<evidence type="ECO:0000256" key="10">
    <source>
        <dbReference type="SAM" id="MobiDB-lite"/>
    </source>
</evidence>
<keyword evidence="6" id="KW-0812">Transmembrane</keyword>
<dbReference type="EMBL" id="CP014671">
    <property type="protein sequence ID" value="ANX04281.1"/>
    <property type="molecule type" value="Genomic_DNA"/>
</dbReference>
<dbReference type="NCBIfam" id="TIGR01352">
    <property type="entry name" value="tonB_Cterm"/>
    <property type="match status" value="1"/>
</dbReference>
<dbReference type="PANTHER" id="PTHR33446:SF11">
    <property type="entry name" value="TONB3"/>
    <property type="match status" value="1"/>
</dbReference>
<evidence type="ECO:0000256" key="1">
    <source>
        <dbReference type="ARBA" id="ARBA00004383"/>
    </source>
</evidence>
<proteinExistence type="inferred from homology"/>
<dbReference type="PANTHER" id="PTHR33446">
    <property type="entry name" value="PROTEIN TONB-RELATED"/>
    <property type="match status" value="1"/>
</dbReference>
<evidence type="ECO:0000256" key="8">
    <source>
        <dbReference type="ARBA" id="ARBA00022989"/>
    </source>
</evidence>
<name>A0A1B1YTZ4_9GAMM</name>
<comment type="subcellular location">
    <subcellularLocation>
        <location evidence="1">Cell inner membrane</location>
        <topology evidence="1">Single-pass membrane protein</topology>
        <orientation evidence="1">Periplasmic side</orientation>
    </subcellularLocation>
</comment>
<evidence type="ECO:0000313" key="12">
    <source>
        <dbReference type="EMBL" id="ANX04281.1"/>
    </source>
</evidence>
<dbReference type="GO" id="GO:0015031">
    <property type="term" value="P:protein transport"/>
    <property type="evidence" value="ECO:0007669"/>
    <property type="project" value="UniProtKB-KW"/>
</dbReference>
<evidence type="ECO:0000256" key="9">
    <source>
        <dbReference type="ARBA" id="ARBA00023136"/>
    </source>
</evidence>
<dbReference type="InParanoid" id="A0A1B1YTZ4"/>
<dbReference type="GO" id="GO:0055085">
    <property type="term" value="P:transmembrane transport"/>
    <property type="evidence" value="ECO:0007669"/>
    <property type="project" value="InterPro"/>
</dbReference>
<organism evidence="12 13">
    <name type="scientific">Immundisolibacter cernigliae</name>
    <dbReference type="NCBI Taxonomy" id="1810504"/>
    <lineage>
        <taxon>Bacteria</taxon>
        <taxon>Pseudomonadati</taxon>
        <taxon>Pseudomonadota</taxon>
        <taxon>Gammaproteobacteria</taxon>
        <taxon>Immundisolibacterales</taxon>
        <taxon>Immundisolibacteraceae</taxon>
        <taxon>Immundisolibacter</taxon>
    </lineage>
</organism>
<dbReference type="KEGG" id="gbi:PG2T_08905"/>
<keyword evidence="9" id="KW-0472">Membrane</keyword>
<evidence type="ECO:0000256" key="7">
    <source>
        <dbReference type="ARBA" id="ARBA00022927"/>
    </source>
</evidence>
<evidence type="ECO:0000259" key="11">
    <source>
        <dbReference type="PROSITE" id="PS52015"/>
    </source>
</evidence>
<accession>A0A1B1YTZ4</accession>
<keyword evidence="8" id="KW-1133">Transmembrane helix</keyword>
<keyword evidence="5" id="KW-0997">Cell inner membrane</keyword>
<dbReference type="GO" id="GO:0098797">
    <property type="term" value="C:plasma membrane protein complex"/>
    <property type="evidence" value="ECO:0007669"/>
    <property type="project" value="TreeGrafter"/>
</dbReference>
<evidence type="ECO:0000256" key="3">
    <source>
        <dbReference type="ARBA" id="ARBA00022448"/>
    </source>
</evidence>
<dbReference type="Pfam" id="PF03544">
    <property type="entry name" value="TonB_C"/>
    <property type="match status" value="1"/>
</dbReference>
<evidence type="ECO:0000256" key="4">
    <source>
        <dbReference type="ARBA" id="ARBA00022475"/>
    </source>
</evidence>
<feature type="region of interest" description="Disordered" evidence="10">
    <location>
        <begin position="1"/>
        <end position="37"/>
    </location>
</feature>
<dbReference type="Gene3D" id="3.30.1150.10">
    <property type="match status" value="1"/>
</dbReference>
<dbReference type="SUPFAM" id="SSF74653">
    <property type="entry name" value="TolA/TonB C-terminal domain"/>
    <property type="match status" value="1"/>
</dbReference>
<evidence type="ECO:0000313" key="13">
    <source>
        <dbReference type="Proteomes" id="UP000092952"/>
    </source>
</evidence>
<evidence type="ECO:0000256" key="5">
    <source>
        <dbReference type="ARBA" id="ARBA00022519"/>
    </source>
</evidence>
<dbReference type="RefSeq" id="WP_068804333.1">
    <property type="nucleotide sequence ID" value="NZ_CP014671.1"/>
</dbReference>
<sequence>MAAPAPVQRQLLTSAKPKPAQVATAPQPGPVAQPPSADELLSGARRYAQLEARLDRQQRAYAKIPREKFITARTREYKYAAYMEAWRRKVEAVGKLNYPAEARNEGLSGSLLLTVRISPDGSLVDTTLRRSSGHPVLDRAAQDIVRWAAPYAPFPPDIRAEADMLVITRTWQFLDGRALAGE</sequence>
<evidence type="ECO:0000256" key="2">
    <source>
        <dbReference type="ARBA" id="ARBA00006555"/>
    </source>
</evidence>
<keyword evidence="13" id="KW-1185">Reference proteome</keyword>
<evidence type="ECO:0000256" key="6">
    <source>
        <dbReference type="ARBA" id="ARBA00022692"/>
    </source>
</evidence>
<dbReference type="AlphaFoldDB" id="A0A1B1YTZ4"/>
<feature type="domain" description="TonB C-terminal" evidence="11">
    <location>
        <begin position="83"/>
        <end position="180"/>
    </location>
</feature>
<dbReference type="InterPro" id="IPR037682">
    <property type="entry name" value="TonB_C"/>
</dbReference>
<keyword evidence="7" id="KW-0653">Protein transport</keyword>
<gene>
    <name evidence="12" type="ORF">PG2T_08905</name>
</gene>